<dbReference type="InterPro" id="IPR014721">
    <property type="entry name" value="Ribsml_uS5_D2-typ_fold_subgr"/>
</dbReference>
<evidence type="ECO:0000256" key="3">
    <source>
        <dbReference type="ARBA" id="ARBA00022759"/>
    </source>
</evidence>
<keyword evidence="4" id="KW-0378">Hydrolase</keyword>
<keyword evidence="2" id="KW-0540">Nuclease</keyword>
<evidence type="ECO:0000256" key="4">
    <source>
        <dbReference type="ARBA" id="ARBA00022801"/>
    </source>
</evidence>
<dbReference type="Gene3D" id="3.30.230.10">
    <property type="match status" value="1"/>
</dbReference>
<reference evidence="6 7" key="1">
    <citation type="journal article" date="2015" name="Nature">
        <title>rRNA introns, odd ribosomes, and small enigmatic genomes across a large radiation of phyla.</title>
        <authorList>
            <person name="Brown C.T."/>
            <person name="Hug L.A."/>
            <person name="Thomas B.C."/>
            <person name="Sharon I."/>
            <person name="Castelle C.J."/>
            <person name="Singh A."/>
            <person name="Wilkins M.J."/>
            <person name="Williams K.H."/>
            <person name="Banfield J.F."/>
        </authorList>
    </citation>
    <scope>NUCLEOTIDE SEQUENCE [LARGE SCALE GENOMIC DNA]</scope>
</reference>
<keyword evidence="5" id="KW-0694">RNA-binding</keyword>
<dbReference type="Proteomes" id="UP000033815">
    <property type="component" value="Unassembled WGS sequence"/>
</dbReference>
<dbReference type="GO" id="GO:0004526">
    <property type="term" value="F:ribonuclease P activity"/>
    <property type="evidence" value="ECO:0007669"/>
    <property type="project" value="InterPro"/>
</dbReference>
<dbReference type="Pfam" id="PF00825">
    <property type="entry name" value="Ribonuclease_P"/>
    <property type="match status" value="1"/>
</dbReference>
<dbReference type="SUPFAM" id="SSF54211">
    <property type="entry name" value="Ribosomal protein S5 domain 2-like"/>
    <property type="match status" value="1"/>
</dbReference>
<dbReference type="GO" id="GO:0000049">
    <property type="term" value="F:tRNA binding"/>
    <property type="evidence" value="ECO:0007669"/>
    <property type="project" value="InterPro"/>
</dbReference>
<evidence type="ECO:0000313" key="7">
    <source>
        <dbReference type="Proteomes" id="UP000033815"/>
    </source>
</evidence>
<gene>
    <name evidence="6" type="ORF">UW25_C0004G0271</name>
</gene>
<organism evidence="6 7">
    <name type="scientific">Candidatus Nomurabacteria bacterium GW2011_GWB1_44_12</name>
    <dbReference type="NCBI Taxonomy" id="1618748"/>
    <lineage>
        <taxon>Bacteria</taxon>
        <taxon>Candidatus Nomuraibacteriota</taxon>
    </lineage>
</organism>
<protein>
    <submittedName>
        <fullName evidence="6">Uncharacterized protein</fullName>
    </submittedName>
</protein>
<comment type="caution">
    <text evidence="6">The sequence shown here is derived from an EMBL/GenBank/DDBJ whole genome shotgun (WGS) entry which is preliminary data.</text>
</comment>
<evidence type="ECO:0000256" key="5">
    <source>
        <dbReference type="ARBA" id="ARBA00022884"/>
    </source>
</evidence>
<dbReference type="PANTHER" id="PTHR33992:SF1">
    <property type="entry name" value="RIBONUCLEASE P PROTEIN COMPONENT"/>
    <property type="match status" value="1"/>
</dbReference>
<evidence type="ECO:0000313" key="6">
    <source>
        <dbReference type="EMBL" id="KKT36943.1"/>
    </source>
</evidence>
<name>A0A837IA29_9BACT</name>
<dbReference type="AlphaFoldDB" id="A0A837IA29"/>
<evidence type="ECO:0000256" key="1">
    <source>
        <dbReference type="ARBA" id="ARBA00022694"/>
    </source>
</evidence>
<evidence type="ECO:0000256" key="2">
    <source>
        <dbReference type="ARBA" id="ARBA00022722"/>
    </source>
</evidence>
<accession>A0A837IA29</accession>
<keyword evidence="1" id="KW-0819">tRNA processing</keyword>
<dbReference type="EMBL" id="LCHP01000004">
    <property type="protein sequence ID" value="KKT36943.1"/>
    <property type="molecule type" value="Genomic_DNA"/>
</dbReference>
<dbReference type="InterPro" id="IPR000100">
    <property type="entry name" value="RNase_P"/>
</dbReference>
<dbReference type="PANTHER" id="PTHR33992">
    <property type="entry name" value="RIBONUCLEASE P PROTEIN COMPONENT"/>
    <property type="match status" value="1"/>
</dbReference>
<keyword evidence="3" id="KW-0255">Endonuclease</keyword>
<dbReference type="GO" id="GO:0042781">
    <property type="term" value="F:3'-tRNA processing endoribonuclease activity"/>
    <property type="evidence" value="ECO:0007669"/>
    <property type="project" value="TreeGrafter"/>
</dbReference>
<sequence>MLPSKNRISRKDFPTHKDRGNRVFLPLFTAVFYKGNTISHASVVVSKKTAKTAVVRNKQRRRFYELLEPYFRIIKAPITVVIYPKADALKASFSVLNIEIEKALKQAKVI</sequence>
<dbReference type="InterPro" id="IPR020568">
    <property type="entry name" value="Ribosomal_Su5_D2-typ_SF"/>
</dbReference>
<dbReference type="GO" id="GO:0030677">
    <property type="term" value="C:ribonuclease P complex"/>
    <property type="evidence" value="ECO:0007669"/>
    <property type="project" value="TreeGrafter"/>
</dbReference>
<proteinExistence type="predicted"/>